<dbReference type="PANTHER" id="PTHR30087:SF1">
    <property type="entry name" value="HYPOTHETICAL CYTOSOLIC PROTEIN"/>
    <property type="match status" value="1"/>
</dbReference>
<reference evidence="1 2" key="1">
    <citation type="submission" date="2017-04" db="EMBL/GenBank/DDBJ databases">
        <authorList>
            <person name="Afonso C.L."/>
            <person name="Miller P.J."/>
            <person name="Scott M.A."/>
            <person name="Spackman E."/>
            <person name="Goraichik I."/>
            <person name="Dimitrov K.M."/>
            <person name="Suarez D.L."/>
            <person name="Swayne D.E."/>
        </authorList>
    </citation>
    <scope>NUCLEOTIDE SEQUENCE [LARGE SCALE GENOMIC DNA]</scope>
    <source>
        <strain evidence="1 2">DSM 5090</strain>
    </source>
</reference>
<protein>
    <submittedName>
        <fullName evidence="1">Uncharacterized conserved protein YbbK, DUF523 family</fullName>
    </submittedName>
</protein>
<dbReference type="Proteomes" id="UP000192738">
    <property type="component" value="Unassembled WGS sequence"/>
</dbReference>
<organism evidence="1 2">
    <name type="scientific">Sporomusa malonica</name>
    <dbReference type="NCBI Taxonomy" id="112901"/>
    <lineage>
        <taxon>Bacteria</taxon>
        <taxon>Bacillati</taxon>
        <taxon>Bacillota</taxon>
        <taxon>Negativicutes</taxon>
        <taxon>Selenomonadales</taxon>
        <taxon>Sporomusaceae</taxon>
        <taxon>Sporomusa</taxon>
    </lineage>
</organism>
<dbReference type="RefSeq" id="WP_084576852.1">
    <property type="nucleotide sequence ID" value="NZ_CP155572.1"/>
</dbReference>
<sequence length="150" mass="16183">MIIVSACLAGVECRYNAQAFPIPEVVELVKKGKAIPLCPEILANLSTPRPSVEQCAGKFLSNCGKDLTAEYMAGAKVALAISKLVESKIAILKSKSPTCGSGLIYDGTFSGNLIEGDGIFCTLLKEENIKVYTEDEFQALNFREDFGLNR</sequence>
<evidence type="ECO:0000313" key="1">
    <source>
        <dbReference type="EMBL" id="SMC93495.1"/>
    </source>
</evidence>
<name>A0A1W2D808_9FIRM</name>
<accession>A0A1W2D808</accession>
<dbReference type="PANTHER" id="PTHR30087">
    <property type="entry name" value="INNER MEMBRANE PROTEIN"/>
    <property type="match status" value="1"/>
</dbReference>
<proteinExistence type="predicted"/>
<gene>
    <name evidence="1" type="ORF">SAMN04488500_11420</name>
</gene>
<dbReference type="STRING" id="112901.SAMN04488500_11420"/>
<dbReference type="InterPro" id="IPR007553">
    <property type="entry name" value="2-thiour_desulf"/>
</dbReference>
<dbReference type="AlphaFoldDB" id="A0A1W2D808"/>
<dbReference type="EMBL" id="FWXI01000014">
    <property type="protein sequence ID" value="SMC93495.1"/>
    <property type="molecule type" value="Genomic_DNA"/>
</dbReference>
<evidence type="ECO:0000313" key="2">
    <source>
        <dbReference type="Proteomes" id="UP000192738"/>
    </source>
</evidence>
<dbReference type="OrthoDB" id="9810648at2"/>
<dbReference type="Pfam" id="PF04463">
    <property type="entry name" value="2-thiour_desulf"/>
    <property type="match status" value="1"/>
</dbReference>
<keyword evidence="2" id="KW-1185">Reference proteome</keyword>